<dbReference type="Proteomes" id="UP000475862">
    <property type="component" value="Unassembled WGS sequence"/>
</dbReference>
<gene>
    <name evidence="1" type="ORF">AGLY_012630</name>
</gene>
<name>A0A6G0TB31_APHGL</name>
<protein>
    <submittedName>
        <fullName evidence="1">Uncharacterized protein</fullName>
    </submittedName>
</protein>
<evidence type="ECO:0000313" key="2">
    <source>
        <dbReference type="Proteomes" id="UP000475862"/>
    </source>
</evidence>
<dbReference type="AlphaFoldDB" id="A0A6G0TB31"/>
<proteinExistence type="predicted"/>
<reference evidence="1 2" key="1">
    <citation type="submission" date="2019-08" db="EMBL/GenBank/DDBJ databases">
        <title>The genome of the soybean aphid Biotype 1, its phylome, world population structure and adaptation to the North American continent.</title>
        <authorList>
            <person name="Giordano R."/>
            <person name="Donthu R.K."/>
            <person name="Hernandez A.G."/>
            <person name="Wright C.L."/>
            <person name="Zimin A.V."/>
        </authorList>
    </citation>
    <scope>NUCLEOTIDE SEQUENCE [LARGE SCALE GENOMIC DNA]</scope>
    <source>
        <tissue evidence="1">Whole aphids</tissue>
    </source>
</reference>
<organism evidence="1 2">
    <name type="scientific">Aphis glycines</name>
    <name type="common">Soybean aphid</name>
    <dbReference type="NCBI Taxonomy" id="307491"/>
    <lineage>
        <taxon>Eukaryota</taxon>
        <taxon>Metazoa</taxon>
        <taxon>Ecdysozoa</taxon>
        <taxon>Arthropoda</taxon>
        <taxon>Hexapoda</taxon>
        <taxon>Insecta</taxon>
        <taxon>Pterygota</taxon>
        <taxon>Neoptera</taxon>
        <taxon>Paraneoptera</taxon>
        <taxon>Hemiptera</taxon>
        <taxon>Sternorrhyncha</taxon>
        <taxon>Aphidomorpha</taxon>
        <taxon>Aphidoidea</taxon>
        <taxon>Aphididae</taxon>
        <taxon>Aphidini</taxon>
        <taxon>Aphis</taxon>
        <taxon>Aphis</taxon>
    </lineage>
</organism>
<comment type="caution">
    <text evidence="1">The sequence shown here is derived from an EMBL/GenBank/DDBJ whole genome shotgun (WGS) entry which is preliminary data.</text>
</comment>
<accession>A0A6G0TB31</accession>
<keyword evidence="2" id="KW-1185">Reference proteome</keyword>
<evidence type="ECO:0000313" key="1">
    <source>
        <dbReference type="EMBL" id="KAE9528208.1"/>
    </source>
</evidence>
<dbReference type="EMBL" id="VYZN01000049">
    <property type="protein sequence ID" value="KAE9528208.1"/>
    <property type="molecule type" value="Genomic_DNA"/>
</dbReference>
<sequence length="229" mass="27406">MKCVKIMKICKIKNPTLNFPLSSFRGSIRNDNDLSSNDFKYFLLFKKIHWHIFFLLAFEVQIILTKNRQNHEYLQIILYCCSLRNNYKELKFWCIQAIQLPFSPTTGNYILILSETMNEVIIFEVFFCMSRPELELVYRILNFKVTLLKLFVTICVHNACIGIRSSYYSVFKFRNTIMKMTQSAAKSQSFGFHNLTYQPYKNRQEIRLQGHSFVRKKKKFKNDRNVWLP</sequence>